<keyword evidence="2" id="KW-1185">Reference proteome</keyword>
<organism evidence="1 2">
    <name type="scientific">Diversispora epigaea</name>
    <dbReference type="NCBI Taxonomy" id="1348612"/>
    <lineage>
        <taxon>Eukaryota</taxon>
        <taxon>Fungi</taxon>
        <taxon>Fungi incertae sedis</taxon>
        <taxon>Mucoromycota</taxon>
        <taxon>Glomeromycotina</taxon>
        <taxon>Glomeromycetes</taxon>
        <taxon>Diversisporales</taxon>
        <taxon>Diversisporaceae</taxon>
        <taxon>Diversispora</taxon>
    </lineage>
</organism>
<evidence type="ECO:0000313" key="2">
    <source>
        <dbReference type="Proteomes" id="UP000266861"/>
    </source>
</evidence>
<gene>
    <name evidence="1" type="ORF">Glove_26g52</name>
</gene>
<comment type="caution">
    <text evidence="1">The sequence shown here is derived from an EMBL/GenBank/DDBJ whole genome shotgun (WGS) entry which is preliminary data.</text>
</comment>
<accession>A0A397JLC5</accession>
<name>A0A397JLC5_9GLOM</name>
<sequence length="548" mass="64806">MGDIEILLESYNENVDQENLKILYLRDERQNLIETILYQDSIDKLLQKWNVIIKKMACEVIPKRKKIQWLATWSSHLEIHLNNYKCSGDWYHDFLEVMNLTGLSSQRLVAYSLLQNVIKLTFSENITQNNSTTYLSADPHLIPKNIIVLESAEALKFAYIIGWIVYKLTKSDNLTRSHPEFEAICTHLMVLNSEQVVYEQDVRSQITNIIPGQEFLEFMYKMESLILLLFEKHEEFGPNILQYIHNSLLCNLSLIESFNTLIDTSSQILYTHDHINIEKYKLTEDIRNFLYERTVSIYMRSRQKTWRKYNELIPEKGSSSLRENFKTMRNDIKKNENKSASIKKSNIPKDPILGLNQLRIWTHLEDIEKEFSKIFLVSELQWLLWAFGDNSKNKRKKNSIPLILDHLKKETPFTEEALMKSNTWDEAKKIHKYATYFKDNAEEWFEEINTSDMVDWTTWKVKFVEKYYIYVNQHKQLFIKELLPYIVPLVTMQIPVTLAAILEVAQVYEKGFIRKFYKVETCEKLVQVSKGSGGIRLRPIRIIHVPVF</sequence>
<protein>
    <submittedName>
        <fullName evidence="1">Uncharacterized protein</fullName>
    </submittedName>
</protein>
<evidence type="ECO:0000313" key="1">
    <source>
        <dbReference type="EMBL" id="RHZ88112.1"/>
    </source>
</evidence>
<dbReference type="EMBL" id="PQFF01000024">
    <property type="protein sequence ID" value="RHZ88112.1"/>
    <property type="molecule type" value="Genomic_DNA"/>
</dbReference>
<dbReference type="AlphaFoldDB" id="A0A397JLC5"/>
<proteinExistence type="predicted"/>
<dbReference type="OrthoDB" id="10037266at2759"/>
<reference evidence="1 2" key="1">
    <citation type="submission" date="2018-08" db="EMBL/GenBank/DDBJ databases">
        <title>Genome and evolution of the arbuscular mycorrhizal fungus Diversispora epigaea (formerly Glomus versiforme) and its bacterial endosymbionts.</title>
        <authorList>
            <person name="Sun X."/>
            <person name="Fei Z."/>
            <person name="Harrison M."/>
        </authorList>
    </citation>
    <scope>NUCLEOTIDE SEQUENCE [LARGE SCALE GENOMIC DNA]</scope>
    <source>
        <strain evidence="1 2">IT104</strain>
    </source>
</reference>
<dbReference type="Proteomes" id="UP000266861">
    <property type="component" value="Unassembled WGS sequence"/>
</dbReference>